<dbReference type="Proteomes" id="UP000654345">
    <property type="component" value="Unassembled WGS sequence"/>
</dbReference>
<evidence type="ECO:0000313" key="1">
    <source>
        <dbReference type="EMBL" id="GHO54655.1"/>
    </source>
</evidence>
<evidence type="ECO:0000313" key="2">
    <source>
        <dbReference type="Proteomes" id="UP000654345"/>
    </source>
</evidence>
<protein>
    <submittedName>
        <fullName evidence="1">Uncharacterized protein</fullName>
    </submittedName>
</protein>
<gene>
    <name evidence="1" type="ORF">KSB_31300</name>
</gene>
<reference evidence="1 2" key="1">
    <citation type="journal article" date="2021" name="Int. J. Syst. Evol. Microbiol.">
        <title>Reticulibacter mediterranei gen. nov., sp. nov., within the new family Reticulibacteraceae fam. nov., and Ktedonospora formicarum gen. nov., sp. nov., Ktedonobacter robiniae sp. nov., Dictyobacter formicarum sp. nov. and Dictyobacter arantiisoli sp. nov., belonging to the class Ktedonobacteria.</title>
        <authorList>
            <person name="Yabe S."/>
            <person name="Zheng Y."/>
            <person name="Wang C.M."/>
            <person name="Sakai Y."/>
            <person name="Abe K."/>
            <person name="Yokota A."/>
            <person name="Donadio S."/>
            <person name="Cavaletti L."/>
            <person name="Monciardini P."/>
        </authorList>
    </citation>
    <scope>NUCLEOTIDE SEQUENCE [LARGE SCALE GENOMIC DNA]</scope>
    <source>
        <strain evidence="1 2">SOSP1-30</strain>
    </source>
</reference>
<comment type="caution">
    <text evidence="1">The sequence shown here is derived from an EMBL/GenBank/DDBJ whole genome shotgun (WGS) entry which is preliminary data.</text>
</comment>
<name>A0ABQ3UQL0_9CHLR</name>
<sequence>MALSMAPQAADPAVTVVAQAHTRVLQAADPAVTVVAQAHTRVLQAADPAVTVVAQAADPAVTVVAQAADPVAIAVVRAADPVAQAQQVVPTVLLRIASTLAVLPRSQNALSATVDVNVTASVPSAQVNVP</sequence>
<accession>A0ABQ3UQL0</accession>
<keyword evidence="2" id="KW-1185">Reference proteome</keyword>
<proteinExistence type="predicted"/>
<dbReference type="EMBL" id="BNJG01000001">
    <property type="protein sequence ID" value="GHO54655.1"/>
    <property type="molecule type" value="Genomic_DNA"/>
</dbReference>
<organism evidence="1 2">
    <name type="scientific">Ktedonobacter robiniae</name>
    <dbReference type="NCBI Taxonomy" id="2778365"/>
    <lineage>
        <taxon>Bacteria</taxon>
        <taxon>Bacillati</taxon>
        <taxon>Chloroflexota</taxon>
        <taxon>Ktedonobacteria</taxon>
        <taxon>Ktedonobacterales</taxon>
        <taxon>Ktedonobacteraceae</taxon>
        <taxon>Ktedonobacter</taxon>
    </lineage>
</organism>